<organism evidence="10 11">
    <name type="scientific">Sistotremastrum suecicum HHB10207 ss-3</name>
    <dbReference type="NCBI Taxonomy" id="1314776"/>
    <lineage>
        <taxon>Eukaryota</taxon>
        <taxon>Fungi</taxon>
        <taxon>Dikarya</taxon>
        <taxon>Basidiomycota</taxon>
        <taxon>Agaricomycotina</taxon>
        <taxon>Agaricomycetes</taxon>
        <taxon>Sistotremastrales</taxon>
        <taxon>Sistotremastraceae</taxon>
        <taxon>Sistotremastrum</taxon>
    </lineage>
</organism>
<dbReference type="GO" id="GO:0008270">
    <property type="term" value="F:zinc ion binding"/>
    <property type="evidence" value="ECO:0007669"/>
    <property type="project" value="InterPro"/>
</dbReference>
<name>A0A165X1D1_9AGAM</name>
<keyword evidence="11" id="KW-1185">Reference proteome</keyword>
<keyword evidence="7 9" id="KW-0862">Zinc</keyword>
<proteinExistence type="inferred from homology"/>
<evidence type="ECO:0000256" key="3">
    <source>
        <dbReference type="ARBA" id="ARBA00022438"/>
    </source>
</evidence>
<protein>
    <submittedName>
        <fullName evidence="10">Peptidase M18, aminopeptidase I</fullName>
    </submittedName>
</protein>
<evidence type="ECO:0000256" key="4">
    <source>
        <dbReference type="ARBA" id="ARBA00022670"/>
    </source>
</evidence>
<dbReference type="GO" id="GO:0070006">
    <property type="term" value="F:metalloaminopeptidase activity"/>
    <property type="evidence" value="ECO:0007669"/>
    <property type="project" value="TreeGrafter"/>
</dbReference>
<evidence type="ECO:0000256" key="7">
    <source>
        <dbReference type="ARBA" id="ARBA00022833"/>
    </source>
</evidence>
<dbReference type="SUPFAM" id="SSF101821">
    <property type="entry name" value="Aminopeptidase/glucanase lid domain"/>
    <property type="match status" value="1"/>
</dbReference>
<evidence type="ECO:0000256" key="9">
    <source>
        <dbReference type="RuleBase" id="RU004386"/>
    </source>
</evidence>
<keyword evidence="8 9" id="KW-0482">Metalloprotease</keyword>
<dbReference type="Pfam" id="PF02127">
    <property type="entry name" value="Peptidase_M18"/>
    <property type="match status" value="1"/>
</dbReference>
<dbReference type="SUPFAM" id="SSF53187">
    <property type="entry name" value="Zn-dependent exopeptidases"/>
    <property type="match status" value="1"/>
</dbReference>
<evidence type="ECO:0000256" key="5">
    <source>
        <dbReference type="ARBA" id="ARBA00022723"/>
    </source>
</evidence>
<comment type="similarity">
    <text evidence="2 9">Belongs to the peptidase M18 family.</text>
</comment>
<accession>A0A165X1D1</accession>
<comment type="cofactor">
    <cofactor evidence="1">
        <name>Zn(2+)</name>
        <dbReference type="ChEBI" id="CHEBI:29105"/>
    </cofactor>
</comment>
<dbReference type="Gene3D" id="3.40.630.10">
    <property type="entry name" value="Zn peptidases"/>
    <property type="match status" value="1"/>
</dbReference>
<dbReference type="PANTHER" id="PTHR28570:SF4">
    <property type="entry name" value="VACUOLAR AMINOPEPTIDASE 1"/>
    <property type="match status" value="1"/>
</dbReference>
<evidence type="ECO:0000256" key="6">
    <source>
        <dbReference type="ARBA" id="ARBA00022801"/>
    </source>
</evidence>
<sequence>MLADSAVDVVSLDDEPSPPPYAESCLEWINEAVTNFHGVDIAKRKLSAVGYVELKESQDWVSRLKLGGKYYVTRNGTSLIAFTIGGRYEPGNPIVLIGTHIDSLTWKLRPISKRSSDGGFIRLGVVPYAGGGASKSYDASHTTWWDRDLGIGGRVLVKGKDGKVSQRVVKLSGPAARIASLGKDPEGRGAFNYETNMVPIIGLTKTPEEDGTFGKITDQHNALLLERVASALDIEVSQIADLDLELYDYQPATLLGLDQELFSAPRLDDKLCSYTALEALLNVSQDDEFLSTSGTVSMIGFFDNEESGSHLRQGAQSNFSETVIHRIVEAQVGIKMSQKSPYTQNLMGQTMGTSYFVSADVQNGLNPDFIDSGIYIEGAVPVLNKGICIAVDPGADMTSDASSISIARIIADKIGHEVQWFQNTNDTGGGGTIGPMVSQRLGCRAIDVGLPHLSMHSIRGITGAADPGLGVHFFEGCFRHYDWARTKVLFQ</sequence>
<evidence type="ECO:0000256" key="8">
    <source>
        <dbReference type="ARBA" id="ARBA00023049"/>
    </source>
</evidence>
<keyword evidence="3 9" id="KW-0031">Aminopeptidase</keyword>
<dbReference type="STRING" id="1314776.A0A165X1D1"/>
<evidence type="ECO:0000313" key="11">
    <source>
        <dbReference type="Proteomes" id="UP000076798"/>
    </source>
</evidence>
<evidence type="ECO:0000256" key="2">
    <source>
        <dbReference type="ARBA" id="ARBA00008290"/>
    </source>
</evidence>
<dbReference type="PRINTS" id="PR00932">
    <property type="entry name" value="AMINO1PTASE"/>
</dbReference>
<dbReference type="GO" id="GO:0000324">
    <property type="term" value="C:fungal-type vacuole"/>
    <property type="evidence" value="ECO:0007669"/>
    <property type="project" value="TreeGrafter"/>
</dbReference>
<keyword evidence="4 9" id="KW-0645">Protease</keyword>
<keyword evidence="6 9" id="KW-0378">Hydrolase</keyword>
<dbReference type="Gene3D" id="2.30.250.10">
    <property type="entry name" value="Aminopeptidase i, Domain 2"/>
    <property type="match status" value="1"/>
</dbReference>
<dbReference type="PANTHER" id="PTHR28570">
    <property type="entry name" value="ASPARTYL AMINOPEPTIDASE"/>
    <property type="match status" value="1"/>
</dbReference>
<reference evidence="10 11" key="1">
    <citation type="journal article" date="2016" name="Mol. Biol. Evol.">
        <title>Comparative Genomics of Early-Diverging Mushroom-Forming Fungi Provides Insights into the Origins of Lignocellulose Decay Capabilities.</title>
        <authorList>
            <person name="Nagy L.G."/>
            <person name="Riley R."/>
            <person name="Tritt A."/>
            <person name="Adam C."/>
            <person name="Daum C."/>
            <person name="Floudas D."/>
            <person name="Sun H."/>
            <person name="Yadav J.S."/>
            <person name="Pangilinan J."/>
            <person name="Larsson K.H."/>
            <person name="Matsuura K."/>
            <person name="Barry K."/>
            <person name="Labutti K."/>
            <person name="Kuo R."/>
            <person name="Ohm R.A."/>
            <person name="Bhattacharya S.S."/>
            <person name="Shirouzu T."/>
            <person name="Yoshinaga Y."/>
            <person name="Martin F.M."/>
            <person name="Grigoriev I.V."/>
            <person name="Hibbett D.S."/>
        </authorList>
    </citation>
    <scope>NUCLEOTIDE SEQUENCE [LARGE SCALE GENOMIC DNA]</scope>
    <source>
        <strain evidence="10 11">HHB10207 ss-3</strain>
    </source>
</reference>
<dbReference type="OrthoDB" id="9880441at2759"/>
<gene>
    <name evidence="10" type="ORF">SISSUDRAFT_1133523</name>
</gene>
<evidence type="ECO:0000313" key="10">
    <source>
        <dbReference type="EMBL" id="KZT31735.1"/>
    </source>
</evidence>
<dbReference type="Proteomes" id="UP000076798">
    <property type="component" value="Unassembled WGS sequence"/>
</dbReference>
<dbReference type="InterPro" id="IPR001948">
    <property type="entry name" value="Peptidase_M18"/>
</dbReference>
<dbReference type="InterPro" id="IPR023358">
    <property type="entry name" value="Peptidase_M18_dom2"/>
</dbReference>
<keyword evidence="5 9" id="KW-0479">Metal-binding</keyword>
<evidence type="ECO:0000256" key="1">
    <source>
        <dbReference type="ARBA" id="ARBA00001947"/>
    </source>
</evidence>
<dbReference type="AlphaFoldDB" id="A0A165X1D1"/>
<dbReference type="GO" id="GO:0006508">
    <property type="term" value="P:proteolysis"/>
    <property type="evidence" value="ECO:0007669"/>
    <property type="project" value="UniProtKB-KW"/>
</dbReference>
<dbReference type="EMBL" id="KV428476">
    <property type="protein sequence ID" value="KZT31735.1"/>
    <property type="molecule type" value="Genomic_DNA"/>
</dbReference>